<dbReference type="Pfam" id="PF00884">
    <property type="entry name" value="Sulfatase"/>
    <property type="match status" value="1"/>
</dbReference>
<feature type="modified residue" description="3-oxoalanine (Cys)" evidence="6">
    <location>
        <position position="67"/>
    </location>
</feature>
<dbReference type="InterPro" id="IPR000917">
    <property type="entry name" value="Sulfatase_N"/>
</dbReference>
<evidence type="ECO:0000256" key="5">
    <source>
        <dbReference type="ARBA" id="ARBA00023180"/>
    </source>
</evidence>
<evidence type="ECO:0000259" key="8">
    <source>
        <dbReference type="Pfam" id="PF00884"/>
    </source>
</evidence>
<evidence type="ECO:0000313" key="9">
    <source>
        <dbReference type="EMBL" id="KAK9884361.1"/>
    </source>
</evidence>
<dbReference type="GO" id="GO:0008449">
    <property type="term" value="F:N-acetylglucosamine-6-sulfatase activity"/>
    <property type="evidence" value="ECO:0007669"/>
    <property type="project" value="InterPro"/>
</dbReference>
<dbReference type="AlphaFoldDB" id="A0AAW1UUA2"/>
<protein>
    <recommendedName>
        <fullName evidence="8">Sulfatase N-terminal domain-containing protein</fullName>
    </recommendedName>
</protein>
<reference evidence="9 10" key="1">
    <citation type="submission" date="2023-03" db="EMBL/GenBank/DDBJ databases">
        <title>Genome insight into feeding habits of ladybird beetles.</title>
        <authorList>
            <person name="Li H.-S."/>
            <person name="Huang Y.-H."/>
            <person name="Pang H."/>
        </authorList>
    </citation>
    <scope>NUCLEOTIDE SEQUENCE [LARGE SCALE GENOMIC DNA]</scope>
    <source>
        <strain evidence="9">SYSU_2023b</strain>
        <tissue evidence="9">Whole body</tissue>
    </source>
</reference>
<proteinExistence type="inferred from homology"/>
<evidence type="ECO:0000256" key="6">
    <source>
        <dbReference type="PIRSR" id="PIRSR036666-50"/>
    </source>
</evidence>
<keyword evidence="10" id="KW-1185">Reference proteome</keyword>
<evidence type="ECO:0000256" key="1">
    <source>
        <dbReference type="ARBA" id="ARBA00001913"/>
    </source>
</evidence>
<evidence type="ECO:0000256" key="4">
    <source>
        <dbReference type="ARBA" id="ARBA00022801"/>
    </source>
</evidence>
<dbReference type="PIRSF" id="PIRSF036666">
    <property type="entry name" value="G6S"/>
    <property type="match status" value="1"/>
</dbReference>
<gene>
    <name evidence="9" type="ORF">WA026_005309</name>
</gene>
<comment type="caution">
    <text evidence="9">The sequence shown here is derived from an EMBL/GenBank/DDBJ whole genome shotgun (WGS) entry which is preliminary data.</text>
</comment>
<dbReference type="InterPro" id="IPR017850">
    <property type="entry name" value="Alkaline_phosphatase_core_sf"/>
</dbReference>
<evidence type="ECO:0000256" key="2">
    <source>
        <dbReference type="ARBA" id="ARBA00008779"/>
    </source>
</evidence>
<dbReference type="Proteomes" id="UP001431783">
    <property type="component" value="Unassembled WGS sequence"/>
</dbReference>
<dbReference type="PROSITE" id="PS00523">
    <property type="entry name" value="SULFATASE_1"/>
    <property type="match status" value="1"/>
</dbReference>
<dbReference type="GO" id="GO:0005539">
    <property type="term" value="F:glycosaminoglycan binding"/>
    <property type="evidence" value="ECO:0007669"/>
    <property type="project" value="TreeGrafter"/>
</dbReference>
<comment type="PTM">
    <text evidence="6">The conversion to 3-oxoalanine (also known as C-formylglycine, FGly), of a serine or cysteine residue in prokaryotes and of a cysteine residue in eukaryotes, is critical for catalytic activity.</text>
</comment>
<name>A0AAW1UUA2_9CUCU</name>
<evidence type="ECO:0000256" key="3">
    <source>
        <dbReference type="ARBA" id="ARBA00022729"/>
    </source>
</evidence>
<feature type="signal peptide" evidence="7">
    <location>
        <begin position="1"/>
        <end position="19"/>
    </location>
</feature>
<comment type="cofactor">
    <cofactor evidence="1">
        <name>Ca(2+)</name>
        <dbReference type="ChEBI" id="CHEBI:29108"/>
    </cofactor>
</comment>
<dbReference type="InterPro" id="IPR012251">
    <property type="entry name" value="GlcNAc_6-SO4ase"/>
</dbReference>
<evidence type="ECO:0000313" key="10">
    <source>
        <dbReference type="Proteomes" id="UP001431783"/>
    </source>
</evidence>
<feature type="domain" description="Sulfatase N-terminal" evidence="8">
    <location>
        <begin position="23"/>
        <end position="354"/>
    </location>
</feature>
<keyword evidence="4" id="KW-0378">Hydrolase</keyword>
<keyword evidence="5" id="KW-0325">Glycoprotein</keyword>
<feature type="chain" id="PRO_5043979765" description="Sulfatase N-terminal domain-containing protein" evidence="7">
    <location>
        <begin position="20"/>
        <end position="523"/>
    </location>
</feature>
<accession>A0AAW1UUA2</accession>
<dbReference type="Gene3D" id="3.40.720.10">
    <property type="entry name" value="Alkaline Phosphatase, subunit A"/>
    <property type="match status" value="1"/>
</dbReference>
<dbReference type="PANTHER" id="PTHR43108">
    <property type="entry name" value="N-ACETYLGLUCOSAMINE-6-SULFATASE FAMILY MEMBER"/>
    <property type="match status" value="1"/>
</dbReference>
<keyword evidence="3 7" id="KW-0732">Signal</keyword>
<dbReference type="PANTHER" id="PTHR43108:SF8">
    <property type="entry name" value="SD21168P"/>
    <property type="match status" value="1"/>
</dbReference>
<dbReference type="GO" id="GO:0030203">
    <property type="term" value="P:glycosaminoglycan metabolic process"/>
    <property type="evidence" value="ECO:0007669"/>
    <property type="project" value="InterPro"/>
</dbReference>
<evidence type="ECO:0000256" key="7">
    <source>
        <dbReference type="SAM" id="SignalP"/>
    </source>
</evidence>
<comment type="similarity">
    <text evidence="2">Belongs to the sulfatase family.</text>
</comment>
<dbReference type="SUPFAM" id="SSF53649">
    <property type="entry name" value="Alkaline phosphatase-like"/>
    <property type="match status" value="1"/>
</dbReference>
<organism evidence="9 10">
    <name type="scientific">Henosepilachna vigintioctopunctata</name>
    <dbReference type="NCBI Taxonomy" id="420089"/>
    <lineage>
        <taxon>Eukaryota</taxon>
        <taxon>Metazoa</taxon>
        <taxon>Ecdysozoa</taxon>
        <taxon>Arthropoda</taxon>
        <taxon>Hexapoda</taxon>
        <taxon>Insecta</taxon>
        <taxon>Pterygota</taxon>
        <taxon>Neoptera</taxon>
        <taxon>Endopterygota</taxon>
        <taxon>Coleoptera</taxon>
        <taxon>Polyphaga</taxon>
        <taxon>Cucujiformia</taxon>
        <taxon>Coccinelloidea</taxon>
        <taxon>Coccinellidae</taxon>
        <taxon>Epilachninae</taxon>
        <taxon>Epilachnini</taxon>
        <taxon>Henosepilachna</taxon>
    </lineage>
</organism>
<sequence length="523" mass="60564">MTIFKAVYFILIFVRGIQSLNIPNLIFFLTDDQDILLDGLRPMQKTLELIGNSGIVFQNAFVNCPICCPSRSSILTGKYAHNLGVKNNSLSGNCSSRYWQKNFETESIASLLKSARNYTTFYGGKYLNQYGSKNAGGIEHVPPGYDWWLGLKGNSRYYNYTLSINGSENYFGDVYLTDRLSSFASDFLDLNHEKHFFMMIAPPACHSPFTAANRHLSKFPKVKAVRNLSFNYSSYKKHWIVSMPPKYLPSDVSTLDSIQRKRMQSLLAVDDMVEHIVEKAKNLRIYHKTYFIFTSDNGYHIGQFGQPFDKRQPYETDIRVPLFISGPNIPRKKLNSYPVSSIDIAPTILDLLHIPIPTSMDGISFKKSFIHDNSFNKYILIEYWGEANQKNIDKSCPWTSNQLQECRSESWCKCQDSRNNTYSCVIHLTKMKHFKLCRFYDRLDFLEAYNLINDPFELWNIYEDLDRQEIIYYMNILHQLKHCIGDKCVNEILNHNQGKEGTDINILKEVEVQRTDEIGFIVV</sequence>
<dbReference type="CDD" id="cd16147">
    <property type="entry name" value="G6S"/>
    <property type="match status" value="1"/>
</dbReference>
<dbReference type="InterPro" id="IPR024607">
    <property type="entry name" value="Sulfatase_CS"/>
</dbReference>
<dbReference type="EMBL" id="JARQZJ010000092">
    <property type="protein sequence ID" value="KAK9884361.1"/>
    <property type="molecule type" value="Genomic_DNA"/>
</dbReference>